<reference evidence="2 3" key="1">
    <citation type="submission" date="2020-08" db="EMBL/GenBank/DDBJ databases">
        <title>Sequencing the genomes of 1000 actinobacteria strains.</title>
        <authorList>
            <person name="Klenk H.-P."/>
        </authorList>
    </citation>
    <scope>NUCLEOTIDE SEQUENCE [LARGE SCALE GENOMIC DNA]</scope>
    <source>
        <strain evidence="2 3">DSM 22826</strain>
    </source>
</reference>
<evidence type="ECO:0000256" key="1">
    <source>
        <dbReference type="SAM" id="MobiDB-lite"/>
    </source>
</evidence>
<feature type="region of interest" description="Disordered" evidence="1">
    <location>
        <begin position="50"/>
        <end position="83"/>
    </location>
</feature>
<organism evidence="2 3">
    <name type="scientific">Paeniglutamicibacter cryotolerans</name>
    <dbReference type="NCBI Taxonomy" id="670079"/>
    <lineage>
        <taxon>Bacteria</taxon>
        <taxon>Bacillati</taxon>
        <taxon>Actinomycetota</taxon>
        <taxon>Actinomycetes</taxon>
        <taxon>Micrococcales</taxon>
        <taxon>Micrococcaceae</taxon>
        <taxon>Paeniglutamicibacter</taxon>
    </lineage>
</organism>
<sequence>MFSLGPVRTRRIAVALTVLLVPAAGVTWMIRQAATPPSVDLGPGIVLGKGPLTPVPTPPGAGEATASAGPLLVPIHTQQGGSR</sequence>
<evidence type="ECO:0000313" key="2">
    <source>
        <dbReference type="EMBL" id="MBB2994150.1"/>
    </source>
</evidence>
<gene>
    <name evidence="2" type="ORF">E9229_000341</name>
</gene>
<keyword evidence="3" id="KW-1185">Reference proteome</keyword>
<protein>
    <submittedName>
        <fullName evidence="2">Uncharacterized protein</fullName>
    </submittedName>
</protein>
<dbReference type="EMBL" id="JACHVS010000001">
    <property type="protein sequence ID" value="MBB2994150.1"/>
    <property type="molecule type" value="Genomic_DNA"/>
</dbReference>
<accession>A0A839QE13</accession>
<comment type="caution">
    <text evidence="2">The sequence shown here is derived from an EMBL/GenBank/DDBJ whole genome shotgun (WGS) entry which is preliminary data.</text>
</comment>
<proteinExistence type="predicted"/>
<evidence type="ECO:0000313" key="3">
    <source>
        <dbReference type="Proteomes" id="UP000523000"/>
    </source>
</evidence>
<dbReference type="Proteomes" id="UP000523000">
    <property type="component" value="Unassembled WGS sequence"/>
</dbReference>
<name>A0A839QE13_9MICC</name>
<dbReference type="AlphaFoldDB" id="A0A839QE13"/>